<feature type="compositionally biased region" description="Low complexity" evidence="1">
    <location>
        <begin position="89"/>
        <end position="108"/>
    </location>
</feature>
<dbReference type="EMBL" id="JAWZYT010002376">
    <property type="protein sequence ID" value="KAK4304826.1"/>
    <property type="molecule type" value="Genomic_DNA"/>
</dbReference>
<protein>
    <recommendedName>
        <fullName evidence="2">Reverse transcriptase domain-containing protein</fullName>
    </recommendedName>
</protein>
<proteinExistence type="predicted"/>
<dbReference type="Gene3D" id="3.60.10.10">
    <property type="entry name" value="Endonuclease/exonuclease/phosphatase"/>
    <property type="match status" value="1"/>
</dbReference>
<dbReference type="CDD" id="cd01650">
    <property type="entry name" value="RT_nLTR_like"/>
    <property type="match status" value="1"/>
</dbReference>
<comment type="caution">
    <text evidence="3">The sequence shown here is derived from an EMBL/GenBank/DDBJ whole genome shotgun (WGS) entry which is preliminary data.</text>
</comment>
<dbReference type="GO" id="GO:0071897">
    <property type="term" value="P:DNA biosynthetic process"/>
    <property type="evidence" value="ECO:0007669"/>
    <property type="project" value="UniProtKB-ARBA"/>
</dbReference>
<evidence type="ECO:0000256" key="1">
    <source>
        <dbReference type="SAM" id="MobiDB-lite"/>
    </source>
</evidence>
<evidence type="ECO:0000259" key="2">
    <source>
        <dbReference type="PROSITE" id="PS50878"/>
    </source>
</evidence>
<dbReference type="InterPro" id="IPR043502">
    <property type="entry name" value="DNA/RNA_pol_sf"/>
</dbReference>
<evidence type="ECO:0000313" key="4">
    <source>
        <dbReference type="Proteomes" id="UP001292094"/>
    </source>
</evidence>
<name>A0AAE1PCA2_9EUCA</name>
<dbReference type="InterPro" id="IPR000477">
    <property type="entry name" value="RT_dom"/>
</dbReference>
<dbReference type="Pfam" id="PF00078">
    <property type="entry name" value="RVT_1"/>
    <property type="match status" value="1"/>
</dbReference>
<accession>A0AAE1PCA2</accession>
<dbReference type="SUPFAM" id="SSF56219">
    <property type="entry name" value="DNase I-like"/>
    <property type="match status" value="1"/>
</dbReference>
<dbReference type="InterPro" id="IPR005135">
    <property type="entry name" value="Endo/exonuclease/phosphatase"/>
</dbReference>
<gene>
    <name evidence="3" type="ORF">Pmani_023261</name>
</gene>
<dbReference type="SUPFAM" id="SSF56672">
    <property type="entry name" value="DNA/RNA polymerases"/>
    <property type="match status" value="1"/>
</dbReference>
<dbReference type="Proteomes" id="UP001292094">
    <property type="component" value="Unassembled WGS sequence"/>
</dbReference>
<feature type="region of interest" description="Disordered" evidence="1">
    <location>
        <begin position="1"/>
        <end position="125"/>
    </location>
</feature>
<organism evidence="3 4">
    <name type="scientific">Petrolisthes manimaculis</name>
    <dbReference type="NCBI Taxonomy" id="1843537"/>
    <lineage>
        <taxon>Eukaryota</taxon>
        <taxon>Metazoa</taxon>
        <taxon>Ecdysozoa</taxon>
        <taxon>Arthropoda</taxon>
        <taxon>Crustacea</taxon>
        <taxon>Multicrustacea</taxon>
        <taxon>Malacostraca</taxon>
        <taxon>Eumalacostraca</taxon>
        <taxon>Eucarida</taxon>
        <taxon>Decapoda</taxon>
        <taxon>Pleocyemata</taxon>
        <taxon>Anomura</taxon>
        <taxon>Galatheoidea</taxon>
        <taxon>Porcellanidae</taxon>
        <taxon>Petrolisthes</taxon>
    </lineage>
</organism>
<feature type="domain" description="Reverse transcriptase" evidence="2">
    <location>
        <begin position="686"/>
        <end position="952"/>
    </location>
</feature>
<dbReference type="AlphaFoldDB" id="A0AAE1PCA2"/>
<evidence type="ECO:0000313" key="3">
    <source>
        <dbReference type="EMBL" id="KAK4304826.1"/>
    </source>
</evidence>
<keyword evidence="4" id="KW-1185">Reference proteome</keyword>
<dbReference type="PANTHER" id="PTHR47510:SF3">
    <property type="entry name" value="ENDO_EXONUCLEASE_PHOSPHATASE DOMAIN-CONTAINING PROTEIN"/>
    <property type="match status" value="1"/>
</dbReference>
<dbReference type="PANTHER" id="PTHR47510">
    <property type="entry name" value="REVERSE TRANSCRIPTASE DOMAIN-CONTAINING PROTEIN"/>
    <property type="match status" value="1"/>
</dbReference>
<dbReference type="PROSITE" id="PS50878">
    <property type="entry name" value="RT_POL"/>
    <property type="match status" value="1"/>
</dbReference>
<dbReference type="GO" id="GO:0003824">
    <property type="term" value="F:catalytic activity"/>
    <property type="evidence" value="ECO:0007669"/>
    <property type="project" value="InterPro"/>
</dbReference>
<reference evidence="3" key="1">
    <citation type="submission" date="2023-11" db="EMBL/GenBank/DDBJ databases">
        <title>Genome assemblies of two species of porcelain crab, Petrolisthes cinctipes and Petrolisthes manimaculis (Anomura: Porcellanidae).</title>
        <authorList>
            <person name="Angst P."/>
        </authorList>
    </citation>
    <scope>NUCLEOTIDE SEQUENCE</scope>
    <source>
        <strain evidence="3">PB745_02</strain>
        <tissue evidence="3">Gill</tissue>
    </source>
</reference>
<feature type="compositionally biased region" description="Basic and acidic residues" evidence="1">
    <location>
        <begin position="1"/>
        <end position="77"/>
    </location>
</feature>
<dbReference type="Pfam" id="PF03372">
    <property type="entry name" value="Exo_endo_phos"/>
    <property type="match status" value="1"/>
</dbReference>
<dbReference type="InterPro" id="IPR036691">
    <property type="entry name" value="Endo/exonu/phosph_ase_sf"/>
</dbReference>
<sequence>MTRRGKEGRKEGRDDKKREGKEEGRKEGMTRREKERRKEGRDDKKREGKEEGRKEGMTRREKERRKEGRDDKKREVQRPQTVRGNKHYPQGSSHQRSSQGQRRPPRGQFHNNTARLTEERPTSERLPQIRCSLCHRKDHSEEHCPKHLSCEYCQGRFHTERTCRERQADRRHQDLIQAVWLGSQETLAVLRGAAWRLPSQQLNNTWGTQPTPGVGLCNSHYPYPQANVRGFHTNVGELTHRFVQANKADIVFVCETFLDNNVTSGYARIKGYSSWVRKDRSTLGGGVALCFKNSLRVVVLDTPIPADLEVIIWKVCGDKDVGILCVGCYRPPSQGTVLIDYLLTNLDRLMTDHHCKFVIILGDLNQRGIQHSFDSLLAVFNLQNYVSFPTHRSGSSIDPVVTDLPSHEIQCSSMGPVGSSVHEAILTKITFKRPRDESITRTLWQWESADWCQLRNSLEQTDWESVLQGDVDQQVEQFTETLLSVQNRWVSHKQHRTKATDQPWFGPQCCTASNDKYRAWRRYKRHPTRHNRTLLRAATARLVTTQAWAREQWEECLRKKLRGGNVGSKQWWGLVKDAQGEAHESSIPPLIQADGTTVHLTKDKVDLLAQHFARKMTVPDPTRAPPSLPVVAGGKLTSFSLSEAEVRASLSALEEVKAVGPDGVSPRVLRRCSKELTSPLTKLFRAILHHNQWPRLWKTSHVVPVHKKGSRSEVTNYRPVSLLSVISKVLEGIITQRLTTHLEEQYLLSERQFGFRKGRSAADLNLLLVNEWSDALDQGRPTAVLALDIVGAFDRVWHPALVERLHAAGLSGGALKLLRHYLLERHLKVVHNGLQSPPCNIEAGVPQGSVLGPLLWNIYVNDLLNLVPSAKAYADDVTVSVSFAPGDETSTISHLNTILHRLEIWGRRWQVSFAPHKTHLIVVSRTRHDIRLFFDGAFLAPSKELKILGVTYDDKLTFKPHIMQLARTTAGKLASLRRISWLLDNRRRELLYKAQIRSTLEYSCLAWGGAAPSHIAVLDKVQRRAERIIWDGQQR</sequence>